<sequence>MTVVIDEAELEQFGYQLLKAMPEHILNRGLSYYHEGRVVFVEMVGRTLVADVTGSEFYDVALDLDWVHMRSRCSCPYEDICKHMAAVFFEVYAMYQSPEVFVAKLLASRAGEQGGVPTLNTTSPVAPEPEVLAKLQEDDDFDTWLNALRHGIGYADEKTIYHQALSLDNRVERAKEVCATWSDDARVRFELLLYLYAMQTAGTLLGASLSDNYYVRTLEMILRRYGGLISSLLDTTRASSAAADAAWNARLIQFLREGLVQQTTPDVQILQAACFVYEYWLGEVPSLSEEIAWWEDVQADNLQNRQETVRLMLSYFYTKAGDDAKAWSLLDGLDAEFRAAFYFINLDVLVRQSAWARAHVWLKHISLDDAKLRQWYAWRLSENWVVVAQHHGDARSDCEAFLTENEPLSHSYLARFYIMTEQYRAWVDYCLFNGRMPNEIEREALRHVEKAAPEYLLPLYHQAVERCIRLKNRAAYKVAVRHLKKLSTLYKKLKRQDDWVRFLNQFTSRYTRLRALQDEMRKRGVIT</sequence>
<dbReference type="OrthoDB" id="7593573at2"/>
<protein>
    <submittedName>
        <fullName evidence="1">SWIM zinc finger family protein</fullName>
    </submittedName>
</protein>
<dbReference type="AlphaFoldDB" id="T0DNI5"/>
<dbReference type="InterPro" id="IPR007527">
    <property type="entry name" value="Znf_SWIM"/>
</dbReference>
<dbReference type="STRING" id="1356854.N007_02230"/>
<dbReference type="KEGG" id="aaco:K1I37_00860"/>
<dbReference type="eggNOG" id="COG4715">
    <property type="taxonomic scope" value="Bacteria"/>
</dbReference>
<evidence type="ECO:0000313" key="1">
    <source>
        <dbReference type="EMBL" id="UNO49152.1"/>
    </source>
</evidence>
<dbReference type="PROSITE" id="PS50966">
    <property type="entry name" value="ZF_SWIM"/>
    <property type="match status" value="1"/>
</dbReference>
<reference evidence="2" key="1">
    <citation type="journal article" date="2022" name="G3 (Bethesda)">
        <title>Unveiling the complete genome sequence of Alicyclobacillus acidoterrestris DSM 3922T, a taint-producing strain.</title>
        <authorList>
            <person name="Leonardo I.C."/>
            <person name="Barreto Crespo M.T."/>
            <person name="Gaspar F.B."/>
        </authorList>
    </citation>
    <scope>NUCLEOTIDE SEQUENCE [LARGE SCALE GENOMIC DNA]</scope>
    <source>
        <strain evidence="2">DSM 3922</strain>
    </source>
</reference>
<dbReference type="RefSeq" id="WP_021294952.1">
    <property type="nucleotide sequence ID" value="NZ_AURB01000024.1"/>
</dbReference>
<organism evidence="1 2">
    <name type="scientific">Alicyclobacillus acidoterrestris (strain ATCC 49025 / DSM 3922 / CIP 106132 / NCIMB 13137 / GD3B)</name>
    <dbReference type="NCBI Taxonomy" id="1356854"/>
    <lineage>
        <taxon>Bacteria</taxon>
        <taxon>Bacillati</taxon>
        <taxon>Bacillota</taxon>
        <taxon>Bacilli</taxon>
        <taxon>Bacillales</taxon>
        <taxon>Alicyclobacillaceae</taxon>
        <taxon>Alicyclobacillus</taxon>
    </lineage>
</organism>
<proteinExistence type="predicted"/>
<dbReference type="EMBL" id="CP080467">
    <property type="protein sequence ID" value="UNO49152.1"/>
    <property type="molecule type" value="Genomic_DNA"/>
</dbReference>
<dbReference type="GO" id="GO:0008270">
    <property type="term" value="F:zinc ion binding"/>
    <property type="evidence" value="ECO:0007669"/>
    <property type="project" value="InterPro"/>
</dbReference>
<name>T0DNI5_ALIAG</name>
<dbReference type="Pfam" id="PF04434">
    <property type="entry name" value="SWIM"/>
    <property type="match status" value="1"/>
</dbReference>
<accession>A0A9E6ZFF7</accession>
<accession>T0DNI5</accession>
<gene>
    <name evidence="1" type="ORF">K1I37_00860</name>
</gene>
<evidence type="ECO:0000313" key="2">
    <source>
        <dbReference type="Proteomes" id="UP000829401"/>
    </source>
</evidence>
<keyword evidence="2" id="KW-1185">Reference proteome</keyword>
<dbReference type="Proteomes" id="UP000829401">
    <property type="component" value="Chromosome"/>
</dbReference>